<evidence type="ECO:0000256" key="5">
    <source>
        <dbReference type="ARBA" id="ARBA00023136"/>
    </source>
</evidence>
<dbReference type="Pfam" id="PF02823">
    <property type="entry name" value="ATP-synt_DE_N"/>
    <property type="match status" value="1"/>
</dbReference>
<evidence type="ECO:0000256" key="7">
    <source>
        <dbReference type="ARBA" id="ARBA00023310"/>
    </source>
</evidence>
<feature type="domain" description="ATP synthase F1 complex delta/epsilon subunit N-terminal" evidence="8">
    <location>
        <begin position="7"/>
        <end position="86"/>
    </location>
</feature>
<keyword evidence="5" id="KW-0472">Membrane</keyword>
<dbReference type="CDD" id="cd12152">
    <property type="entry name" value="F1-ATPase_delta"/>
    <property type="match status" value="1"/>
</dbReference>
<evidence type="ECO:0000313" key="9">
    <source>
        <dbReference type="EMBL" id="CAB4575335.1"/>
    </source>
</evidence>
<proteinExistence type="inferred from homology"/>
<dbReference type="GO" id="GO:0046933">
    <property type="term" value="F:proton-transporting ATP synthase activity, rotational mechanism"/>
    <property type="evidence" value="ECO:0007669"/>
    <property type="project" value="InterPro"/>
</dbReference>
<dbReference type="AlphaFoldDB" id="A0A6J6EJ41"/>
<dbReference type="PANTHER" id="PTHR13822">
    <property type="entry name" value="ATP SYNTHASE DELTA/EPSILON CHAIN"/>
    <property type="match status" value="1"/>
</dbReference>
<protein>
    <submittedName>
        <fullName evidence="9">Unannotated protein</fullName>
    </submittedName>
</protein>
<evidence type="ECO:0000256" key="1">
    <source>
        <dbReference type="ARBA" id="ARBA00004170"/>
    </source>
</evidence>
<keyword evidence="3" id="KW-0813">Transport</keyword>
<keyword evidence="7" id="KW-0066">ATP synthesis</keyword>
<dbReference type="PANTHER" id="PTHR13822:SF10">
    <property type="entry name" value="ATP SYNTHASE EPSILON CHAIN, CHLOROPLASTIC"/>
    <property type="match status" value="1"/>
</dbReference>
<evidence type="ECO:0000256" key="3">
    <source>
        <dbReference type="ARBA" id="ARBA00022448"/>
    </source>
</evidence>
<reference evidence="9" key="1">
    <citation type="submission" date="2020-05" db="EMBL/GenBank/DDBJ databases">
        <authorList>
            <person name="Chiriac C."/>
            <person name="Salcher M."/>
            <person name="Ghai R."/>
            <person name="Kavagutti S V."/>
        </authorList>
    </citation>
    <scope>NUCLEOTIDE SEQUENCE</scope>
</reference>
<name>A0A6J6EJ41_9ZZZZ</name>
<accession>A0A6J6EJ41</accession>
<dbReference type="EMBL" id="CAEZTD010000181">
    <property type="protein sequence ID" value="CAB4575335.1"/>
    <property type="molecule type" value="Genomic_DNA"/>
</dbReference>
<dbReference type="SUPFAM" id="SSF51344">
    <property type="entry name" value="Epsilon subunit of F1F0-ATP synthase N-terminal domain"/>
    <property type="match status" value="1"/>
</dbReference>
<dbReference type="InterPro" id="IPR036771">
    <property type="entry name" value="ATPsynth_dsu/esu_N"/>
</dbReference>
<evidence type="ECO:0000256" key="4">
    <source>
        <dbReference type="ARBA" id="ARBA00023065"/>
    </source>
</evidence>
<comment type="subcellular location">
    <subcellularLocation>
        <location evidence="1">Membrane</location>
        <topology evidence="1">Peripheral membrane protein</topology>
    </subcellularLocation>
</comment>
<evidence type="ECO:0000256" key="6">
    <source>
        <dbReference type="ARBA" id="ARBA00023196"/>
    </source>
</evidence>
<sequence>MAATSALSVSVVAADKEVWSGPASMVIAKTTEGEIGILPGHEPMLAILAEGEIEVRITPLDGPKINVSADNGFLSVENNNVAIVAALAELIS</sequence>
<dbReference type="InterPro" id="IPR020546">
    <property type="entry name" value="ATP_synth_F1_dsu/esu_N"/>
</dbReference>
<dbReference type="InterPro" id="IPR001469">
    <property type="entry name" value="ATP_synth_F1_dsu/esu"/>
</dbReference>
<dbReference type="Gene3D" id="2.60.15.10">
    <property type="entry name" value="F0F1 ATP synthase delta/epsilon subunit, N-terminal"/>
    <property type="match status" value="1"/>
</dbReference>
<keyword evidence="4" id="KW-0406">Ion transport</keyword>
<organism evidence="9">
    <name type="scientific">freshwater metagenome</name>
    <dbReference type="NCBI Taxonomy" id="449393"/>
    <lineage>
        <taxon>unclassified sequences</taxon>
        <taxon>metagenomes</taxon>
        <taxon>ecological metagenomes</taxon>
    </lineage>
</organism>
<gene>
    <name evidence="9" type="ORF">UFOPK1591_01536</name>
</gene>
<dbReference type="NCBIfam" id="TIGR01216">
    <property type="entry name" value="ATP_synt_epsi"/>
    <property type="match status" value="1"/>
</dbReference>
<dbReference type="NCBIfam" id="NF009977">
    <property type="entry name" value="PRK13442.1"/>
    <property type="match status" value="1"/>
</dbReference>
<evidence type="ECO:0000256" key="2">
    <source>
        <dbReference type="ARBA" id="ARBA00005712"/>
    </source>
</evidence>
<evidence type="ECO:0000259" key="8">
    <source>
        <dbReference type="Pfam" id="PF02823"/>
    </source>
</evidence>
<dbReference type="GO" id="GO:0045259">
    <property type="term" value="C:proton-transporting ATP synthase complex"/>
    <property type="evidence" value="ECO:0007669"/>
    <property type="project" value="UniProtKB-KW"/>
</dbReference>
<keyword evidence="6" id="KW-0139">CF(1)</keyword>
<comment type="similarity">
    <text evidence="2">Belongs to the ATPase epsilon chain family.</text>
</comment>